<dbReference type="PANTHER" id="PTHR11071:SF561">
    <property type="entry name" value="PEPTIDYL-PROLYL CIS-TRANS ISOMERASE D-RELATED"/>
    <property type="match status" value="1"/>
</dbReference>
<feature type="compositionally biased region" description="Basic residues" evidence="2">
    <location>
        <begin position="727"/>
        <end position="751"/>
    </location>
</feature>
<feature type="compositionally biased region" description="Low complexity" evidence="2">
    <location>
        <begin position="606"/>
        <end position="628"/>
    </location>
</feature>
<comment type="similarity">
    <text evidence="1">Belongs to the cyclophilin-type PPIase family.</text>
</comment>
<evidence type="ECO:0000256" key="1">
    <source>
        <dbReference type="ARBA" id="ARBA00007365"/>
    </source>
</evidence>
<accession>A0A9D4W368</accession>
<reference evidence="4 5" key="1">
    <citation type="journal article" date="2022" name="Nat. Genet.">
        <title>Improved pea reference genome and pan-genome highlight genomic features and evolutionary characteristics.</title>
        <authorList>
            <person name="Yang T."/>
            <person name="Liu R."/>
            <person name="Luo Y."/>
            <person name="Hu S."/>
            <person name="Wang D."/>
            <person name="Wang C."/>
            <person name="Pandey M.K."/>
            <person name="Ge S."/>
            <person name="Xu Q."/>
            <person name="Li N."/>
            <person name="Li G."/>
            <person name="Huang Y."/>
            <person name="Saxena R.K."/>
            <person name="Ji Y."/>
            <person name="Li M."/>
            <person name="Yan X."/>
            <person name="He Y."/>
            <person name="Liu Y."/>
            <person name="Wang X."/>
            <person name="Xiang C."/>
            <person name="Varshney R.K."/>
            <person name="Ding H."/>
            <person name="Gao S."/>
            <person name="Zong X."/>
        </authorList>
    </citation>
    <scope>NUCLEOTIDE SEQUENCE [LARGE SCALE GENOMIC DNA]</scope>
    <source>
        <strain evidence="4 5">cv. Zhongwan 6</strain>
    </source>
</reference>
<feature type="compositionally biased region" description="Basic and acidic residues" evidence="2">
    <location>
        <begin position="383"/>
        <end position="398"/>
    </location>
</feature>
<dbReference type="GO" id="GO:0005737">
    <property type="term" value="C:cytoplasm"/>
    <property type="evidence" value="ECO:0007669"/>
    <property type="project" value="TreeGrafter"/>
</dbReference>
<dbReference type="GO" id="GO:0003755">
    <property type="term" value="F:peptidyl-prolyl cis-trans isomerase activity"/>
    <property type="evidence" value="ECO:0007669"/>
    <property type="project" value="InterPro"/>
</dbReference>
<feature type="compositionally biased region" description="Basic residues" evidence="2">
    <location>
        <begin position="761"/>
        <end position="783"/>
    </location>
</feature>
<feature type="compositionally biased region" description="Basic residues" evidence="2">
    <location>
        <begin position="238"/>
        <end position="257"/>
    </location>
</feature>
<name>A0A9D4W368_PEA</name>
<dbReference type="Proteomes" id="UP001058974">
    <property type="component" value="Chromosome 6"/>
</dbReference>
<dbReference type="InterPro" id="IPR029000">
    <property type="entry name" value="Cyclophilin-like_dom_sf"/>
</dbReference>
<dbReference type="Gramene" id="Psat06G0080300-T1">
    <property type="protein sequence ID" value="KAI5393829.1"/>
    <property type="gene ID" value="KIW84_060803"/>
</dbReference>
<evidence type="ECO:0000313" key="4">
    <source>
        <dbReference type="EMBL" id="KAI5393829.1"/>
    </source>
</evidence>
<feature type="compositionally biased region" description="Basic residues" evidence="2">
    <location>
        <begin position="579"/>
        <end position="593"/>
    </location>
</feature>
<feature type="compositionally biased region" description="Basic and acidic residues" evidence="2">
    <location>
        <begin position="422"/>
        <end position="433"/>
    </location>
</feature>
<dbReference type="EMBL" id="JAMSHJ010000006">
    <property type="protein sequence ID" value="KAI5393829.1"/>
    <property type="molecule type" value="Genomic_DNA"/>
</dbReference>
<feature type="domain" description="PPIase cyclophilin-type" evidence="3">
    <location>
        <begin position="10"/>
        <end position="212"/>
    </location>
</feature>
<feature type="compositionally biased region" description="Polar residues" evidence="2">
    <location>
        <begin position="340"/>
        <end position="355"/>
    </location>
</feature>
<feature type="compositionally biased region" description="Polar residues" evidence="2">
    <location>
        <begin position="445"/>
        <end position="459"/>
    </location>
</feature>
<feature type="compositionally biased region" description="Polar residues" evidence="2">
    <location>
        <begin position="831"/>
        <end position="840"/>
    </location>
</feature>
<dbReference type="GO" id="GO:0006457">
    <property type="term" value="P:protein folding"/>
    <property type="evidence" value="ECO:0007669"/>
    <property type="project" value="TreeGrafter"/>
</dbReference>
<feature type="compositionally biased region" description="Basic residues" evidence="2">
    <location>
        <begin position="297"/>
        <end position="334"/>
    </location>
</feature>
<sequence length="840" mass="94826">MAKKKNPMVFMDVSIDGDPAERMVFELFHDVAPKTAENFRALCTGERGVSPNTGKSLHYKGSFFHQIIKGSIVKGGDFINRNVTVICRVTSSTAITFPLHASQMPCVVHYTNSCIFFLCFAGTGGESIYPKFPDESPKLKHDSLGLLSMAIADRDTLGSHFIITLKADHHLDRKHVAFGKLVQGYDVLKKIEDVGDEEGLPSVTVKIVNSGEHNEDGKKTHKSKIGRNGSTEAISHEVRRKGKHRKSSGDRRKKRKHYSSESDSSSDSDTESSESDTDSDSDLSSSSYTSSSSDDRRRKRKRSRKDKHRHGKRRDKRREKKRRKLDKRSKRKSKRESDSQTDTDSASKSNDSSNGLGLDTQGKIQKHEDHAQRNAEVQSSSVLEKESSPMNLKKREELSNVEDGEFPKENGAQRSNGIGANHRSDRYEERQPDVMDDNPGKSRSRSMSPKQTVSKSMSISPKRGSKIPSISPKERLIRSPSGSRSPHAPSQRSLSRSPVRSISRSPVRGRKGRSISRSPVRGRKGRSISRSPVRGRKGRSISRSPMITHIHRIVSKSPVRSPDRRSFSKSPVRSISQSRRSRSSARVSTRRTVSRSPVRVSRKSFSRSPIRSSARSLSRSSGRAPLRSISRSPVRLAGRGNHRSYSRSRSPVRRARTPQERSLSRSVSPDASPKRIRRGRGFSERYSYARRYRTPSRSPVRYRSRSPVRYRYNGRNDRDRYSGYRRYSPRRNRSPLPRRRTPPRYRSRRSRTPSVSCSPPHRSRRYSPSRSPVRHRSPPRVNRRMSSSLSRSPSRSRSSVESQSPRKASKDNRSRSSSRSSDGGKGLVSYGNGSPDSSQK</sequence>
<evidence type="ECO:0000256" key="2">
    <source>
        <dbReference type="SAM" id="MobiDB-lite"/>
    </source>
</evidence>
<feature type="region of interest" description="Disordered" evidence="2">
    <location>
        <begin position="207"/>
        <end position="840"/>
    </location>
</feature>
<gene>
    <name evidence="4" type="ORF">KIW84_060803</name>
</gene>
<feature type="compositionally biased region" description="Basic residues" evidence="2">
    <location>
        <begin position="688"/>
        <end position="708"/>
    </location>
</feature>
<feature type="compositionally biased region" description="Low complexity" evidence="2">
    <location>
        <begin position="492"/>
        <end position="506"/>
    </location>
</feature>
<keyword evidence="5" id="KW-1185">Reference proteome</keyword>
<evidence type="ECO:0000259" key="3">
    <source>
        <dbReference type="PROSITE" id="PS50072"/>
    </source>
</evidence>
<feature type="compositionally biased region" description="Low complexity" evidence="2">
    <location>
        <begin position="282"/>
        <end position="292"/>
    </location>
</feature>
<proteinExistence type="inferred from homology"/>
<feature type="compositionally biased region" description="Polar residues" evidence="2">
    <location>
        <begin position="480"/>
        <end position="491"/>
    </location>
</feature>
<comment type="caution">
    <text evidence="4">The sequence shown here is derived from an EMBL/GenBank/DDBJ whole genome shotgun (WGS) entry which is preliminary data.</text>
</comment>
<feature type="compositionally biased region" description="Basic residues" evidence="2">
    <location>
        <begin position="507"/>
        <end position="540"/>
    </location>
</feature>
<dbReference type="InterPro" id="IPR002130">
    <property type="entry name" value="Cyclophilin-type_PPIase_dom"/>
</dbReference>
<evidence type="ECO:0000313" key="5">
    <source>
        <dbReference type="Proteomes" id="UP001058974"/>
    </source>
</evidence>
<organism evidence="4 5">
    <name type="scientific">Pisum sativum</name>
    <name type="common">Garden pea</name>
    <name type="synonym">Lathyrus oleraceus</name>
    <dbReference type="NCBI Taxonomy" id="3888"/>
    <lineage>
        <taxon>Eukaryota</taxon>
        <taxon>Viridiplantae</taxon>
        <taxon>Streptophyta</taxon>
        <taxon>Embryophyta</taxon>
        <taxon>Tracheophyta</taxon>
        <taxon>Spermatophyta</taxon>
        <taxon>Magnoliopsida</taxon>
        <taxon>eudicotyledons</taxon>
        <taxon>Gunneridae</taxon>
        <taxon>Pentapetalae</taxon>
        <taxon>rosids</taxon>
        <taxon>fabids</taxon>
        <taxon>Fabales</taxon>
        <taxon>Fabaceae</taxon>
        <taxon>Papilionoideae</taxon>
        <taxon>50 kb inversion clade</taxon>
        <taxon>NPAAA clade</taxon>
        <taxon>Hologalegina</taxon>
        <taxon>IRL clade</taxon>
        <taxon>Fabeae</taxon>
        <taxon>Lathyrus</taxon>
    </lineage>
</organism>
<dbReference type="AlphaFoldDB" id="A0A9D4W368"/>
<feature type="compositionally biased region" description="Acidic residues" evidence="2">
    <location>
        <begin position="264"/>
        <end position="281"/>
    </location>
</feature>
<dbReference type="Pfam" id="PF00160">
    <property type="entry name" value="Pro_isomerase"/>
    <property type="match status" value="1"/>
</dbReference>
<dbReference type="PROSITE" id="PS50072">
    <property type="entry name" value="CSA_PPIASE_2"/>
    <property type="match status" value="1"/>
</dbReference>
<protein>
    <recommendedName>
        <fullName evidence="3">PPIase cyclophilin-type domain-containing protein</fullName>
    </recommendedName>
</protein>
<feature type="compositionally biased region" description="Low complexity" evidence="2">
    <location>
        <begin position="784"/>
        <end position="806"/>
    </location>
</feature>
<dbReference type="PANTHER" id="PTHR11071">
    <property type="entry name" value="PEPTIDYL-PROLYL CIS-TRANS ISOMERASE"/>
    <property type="match status" value="1"/>
</dbReference>
<dbReference type="Gene3D" id="2.40.100.10">
    <property type="entry name" value="Cyclophilin-like"/>
    <property type="match status" value="1"/>
</dbReference>
<dbReference type="PRINTS" id="PR00153">
    <property type="entry name" value="CSAPPISMRASE"/>
</dbReference>
<feature type="compositionally biased region" description="Basic residues" evidence="2">
    <location>
        <begin position="640"/>
        <end position="656"/>
    </location>
</feature>
<dbReference type="SUPFAM" id="SSF50891">
    <property type="entry name" value="Cyclophilin-like"/>
    <property type="match status" value="1"/>
</dbReference>
<dbReference type="GO" id="GO:0016018">
    <property type="term" value="F:cyclosporin A binding"/>
    <property type="evidence" value="ECO:0007669"/>
    <property type="project" value="TreeGrafter"/>
</dbReference>